<dbReference type="PANTHER" id="PTHR13778">
    <property type="entry name" value="GLYCOSYLTRANSFERASE 8 DOMAIN-CONTAINING PROTEIN"/>
    <property type="match status" value="1"/>
</dbReference>
<dbReference type="Pfam" id="PF01501">
    <property type="entry name" value="Glyco_transf_8"/>
    <property type="match status" value="1"/>
</dbReference>
<reference evidence="4 5" key="1">
    <citation type="journal article" date="2015" name="Genome Announc.">
        <title>Expanding the biotechnology potential of lactobacilli through comparative genomics of 213 strains and associated genera.</title>
        <authorList>
            <person name="Sun Z."/>
            <person name="Harris H.M."/>
            <person name="McCann A."/>
            <person name="Guo C."/>
            <person name="Argimon S."/>
            <person name="Zhang W."/>
            <person name="Yang X."/>
            <person name="Jeffery I.B."/>
            <person name="Cooney J.C."/>
            <person name="Kagawa T.F."/>
            <person name="Liu W."/>
            <person name="Song Y."/>
            <person name="Salvetti E."/>
            <person name="Wrobel A."/>
            <person name="Rasinkangas P."/>
            <person name="Parkhill J."/>
            <person name="Rea M.C."/>
            <person name="O'Sullivan O."/>
            <person name="Ritari J."/>
            <person name="Douillard F.P."/>
            <person name="Paul Ross R."/>
            <person name="Yang R."/>
            <person name="Briner A.E."/>
            <person name="Felis G.E."/>
            <person name="de Vos W.M."/>
            <person name="Barrangou R."/>
            <person name="Klaenhammer T.R."/>
            <person name="Caufield P.W."/>
            <person name="Cui Y."/>
            <person name="Zhang H."/>
            <person name="O'Toole P.W."/>
        </authorList>
    </citation>
    <scope>NUCLEOTIDE SEQUENCE [LARGE SCALE GENOMIC DNA]</scope>
    <source>
        <strain evidence="4 5">DSM 14340</strain>
    </source>
</reference>
<dbReference type="PATRIC" id="fig|1423747.3.peg.548"/>
<name>A0A0R1S4A2_9LACO</name>
<dbReference type="Proteomes" id="UP000051264">
    <property type="component" value="Unassembled WGS sequence"/>
</dbReference>
<evidence type="ECO:0000256" key="1">
    <source>
        <dbReference type="ARBA" id="ARBA00022676"/>
    </source>
</evidence>
<evidence type="ECO:0000313" key="4">
    <source>
        <dbReference type="EMBL" id="KRL61642.1"/>
    </source>
</evidence>
<dbReference type="RefSeq" id="WP_025083942.1">
    <property type="nucleotide sequence ID" value="NZ_AZEX01000014.1"/>
</dbReference>
<dbReference type="CDD" id="cd04194">
    <property type="entry name" value="GT8_A4GalT_like"/>
    <property type="match status" value="1"/>
</dbReference>
<accession>A0A0R1S4A2</accession>
<organism evidence="4 5">
    <name type="scientific">Latilactobacillus fuchuensis DSM 14340 = JCM 11249</name>
    <dbReference type="NCBI Taxonomy" id="1423747"/>
    <lineage>
        <taxon>Bacteria</taxon>
        <taxon>Bacillati</taxon>
        <taxon>Bacillota</taxon>
        <taxon>Bacilli</taxon>
        <taxon>Lactobacillales</taxon>
        <taxon>Lactobacillaceae</taxon>
        <taxon>Latilactobacillus</taxon>
    </lineage>
</organism>
<proteinExistence type="predicted"/>
<dbReference type="InterPro" id="IPR029044">
    <property type="entry name" value="Nucleotide-diphossugar_trans"/>
</dbReference>
<sequence length="273" mass="31167">MPLNLLFSIDDHFVPQFKTTLFSIVANTAATDLAVYVIQKNRLVADDDIHQFCQQFNIAYYPVIIGEDPTFKDAPVSKRYPEAIYYRLLAHKYLPQDLTKILYLDADILCINDLLPLYNLDLGTDLYAAASHASLTNVPDVVNKIRLGTYEADGYFNSGVLLMNLPLIRQTVSEKAIFDRLAMPLNPLLLPDQDVLNALYGHQILTIPDEVYNYDVRKPAIYEAISHGTWDLDWLVQNNVFLHFCGKEKPWLPSAKNKFSLLYKHYQHLAGQS</sequence>
<dbReference type="AlphaFoldDB" id="A0A0R1S4A2"/>
<dbReference type="EMBL" id="AZEX01000014">
    <property type="protein sequence ID" value="KRL61642.1"/>
    <property type="molecule type" value="Genomic_DNA"/>
</dbReference>
<comment type="caution">
    <text evidence="4">The sequence shown here is derived from an EMBL/GenBank/DDBJ whole genome shotgun (WGS) entry which is preliminary data.</text>
</comment>
<dbReference type="GO" id="GO:0046872">
    <property type="term" value="F:metal ion binding"/>
    <property type="evidence" value="ECO:0007669"/>
    <property type="project" value="UniProtKB-KW"/>
</dbReference>
<protein>
    <submittedName>
        <fullName evidence="4">Lipopolysaccharide glycosyltransferase</fullName>
    </submittedName>
</protein>
<dbReference type="InterPro" id="IPR050748">
    <property type="entry name" value="Glycosyltrans_8_dom-fam"/>
</dbReference>
<dbReference type="InterPro" id="IPR002495">
    <property type="entry name" value="Glyco_trans_8"/>
</dbReference>
<dbReference type="PANTHER" id="PTHR13778:SF47">
    <property type="entry name" value="LIPOPOLYSACCHARIDE 1,3-GALACTOSYLTRANSFERASE"/>
    <property type="match status" value="1"/>
</dbReference>
<keyword evidence="2 4" id="KW-0808">Transferase</keyword>
<gene>
    <name evidence="4" type="ORF">FC69_GL000537</name>
</gene>
<evidence type="ECO:0000313" key="5">
    <source>
        <dbReference type="Proteomes" id="UP000051264"/>
    </source>
</evidence>
<dbReference type="eggNOG" id="COG1442">
    <property type="taxonomic scope" value="Bacteria"/>
</dbReference>
<evidence type="ECO:0000256" key="2">
    <source>
        <dbReference type="ARBA" id="ARBA00022679"/>
    </source>
</evidence>
<dbReference type="GO" id="GO:0016757">
    <property type="term" value="F:glycosyltransferase activity"/>
    <property type="evidence" value="ECO:0007669"/>
    <property type="project" value="UniProtKB-KW"/>
</dbReference>
<evidence type="ECO:0000256" key="3">
    <source>
        <dbReference type="ARBA" id="ARBA00022723"/>
    </source>
</evidence>
<dbReference type="Gene3D" id="3.90.550.10">
    <property type="entry name" value="Spore Coat Polysaccharide Biosynthesis Protein SpsA, Chain A"/>
    <property type="match status" value="1"/>
</dbReference>
<dbReference type="STRING" id="1423747.FC69_GL000537"/>
<dbReference type="OrthoDB" id="5672604at2"/>
<keyword evidence="1" id="KW-0328">Glycosyltransferase</keyword>
<dbReference type="SUPFAM" id="SSF53448">
    <property type="entry name" value="Nucleotide-diphospho-sugar transferases"/>
    <property type="match status" value="1"/>
</dbReference>
<keyword evidence="3" id="KW-0479">Metal-binding</keyword>